<dbReference type="STRING" id="31965.AWH51_10605"/>
<name>A0A154V0M7_9MICO</name>
<evidence type="ECO:0000313" key="2">
    <source>
        <dbReference type="EMBL" id="KZC94940.1"/>
    </source>
</evidence>
<comment type="caution">
    <text evidence="2">The sequence shown here is derived from an EMBL/GenBank/DDBJ whole genome shotgun (WGS) entry which is preliminary data.</text>
</comment>
<evidence type="ECO:0008006" key="4">
    <source>
        <dbReference type="Google" id="ProtNLM"/>
    </source>
</evidence>
<dbReference type="EMBL" id="LQXA01000034">
    <property type="protein sequence ID" value="KZC94940.1"/>
    <property type="molecule type" value="Genomic_DNA"/>
</dbReference>
<organism evidence="2 3">
    <name type="scientific">Clavibacter tessellarius</name>
    <dbReference type="NCBI Taxonomy" id="31965"/>
    <lineage>
        <taxon>Bacteria</taxon>
        <taxon>Bacillati</taxon>
        <taxon>Actinomycetota</taxon>
        <taxon>Actinomycetes</taxon>
        <taxon>Micrococcales</taxon>
        <taxon>Microbacteriaceae</taxon>
        <taxon>Clavibacter</taxon>
    </lineage>
</organism>
<dbReference type="InterPro" id="IPR032716">
    <property type="entry name" value="ACC_epsilon"/>
</dbReference>
<feature type="region of interest" description="Disordered" evidence="1">
    <location>
        <begin position="1"/>
        <end position="27"/>
    </location>
</feature>
<gene>
    <name evidence="2" type="ORF">AWH51_10605</name>
</gene>
<dbReference type="AlphaFoldDB" id="A0A154V0M7"/>
<dbReference type="GO" id="GO:0004658">
    <property type="term" value="F:propionyl-CoA carboxylase activity"/>
    <property type="evidence" value="ECO:0007669"/>
    <property type="project" value="InterPro"/>
</dbReference>
<evidence type="ECO:0000313" key="3">
    <source>
        <dbReference type="Proteomes" id="UP000076218"/>
    </source>
</evidence>
<feature type="region of interest" description="Disordered" evidence="1">
    <location>
        <begin position="52"/>
        <end position="84"/>
    </location>
</feature>
<dbReference type="OrthoDB" id="5123691at2"/>
<dbReference type="Pfam" id="PF13822">
    <property type="entry name" value="ACC_epsilon"/>
    <property type="match status" value="1"/>
</dbReference>
<evidence type="ECO:0000256" key="1">
    <source>
        <dbReference type="SAM" id="MobiDB-lite"/>
    </source>
</evidence>
<dbReference type="RefSeq" id="WP_063071693.1">
    <property type="nucleotide sequence ID" value="NZ_LQXA01000034.1"/>
</dbReference>
<accession>A0A154V0M7</accession>
<protein>
    <recommendedName>
        <fullName evidence="4">Acyl-CoA carboxylase subunit epsilon</fullName>
    </recommendedName>
</protein>
<dbReference type="GO" id="GO:0003989">
    <property type="term" value="F:acetyl-CoA carboxylase activity"/>
    <property type="evidence" value="ECO:0007669"/>
    <property type="project" value="InterPro"/>
</dbReference>
<sequence length="84" mass="8326">MSDARDSSGAGSPAARPVGGGLRVLGGSPTAEELAAATAVLAALAAGPAVEQSARRAPDAWQRSQRTVRGTLVPGAGRWRGFSG</sequence>
<reference evidence="2 3" key="1">
    <citation type="submission" date="2016-01" db="EMBL/GenBank/DDBJ databases">
        <title>Draft genome sequence of Clavibacter michiganensis subsp. tessellarius DOAB 609.</title>
        <authorList>
            <person name="Tambong J.T."/>
        </authorList>
    </citation>
    <scope>NUCLEOTIDE SEQUENCE [LARGE SCALE GENOMIC DNA]</scope>
    <source>
        <strain evidence="2 3">DOAB 609</strain>
    </source>
</reference>
<dbReference type="Proteomes" id="UP000076218">
    <property type="component" value="Unassembled WGS sequence"/>
</dbReference>
<proteinExistence type="predicted"/>